<feature type="domain" description="DUF427" evidence="1">
    <location>
        <begin position="3"/>
        <end position="88"/>
    </location>
</feature>
<dbReference type="AlphaFoldDB" id="A0A9P6H5D4"/>
<dbReference type="PANTHER" id="PTHR34310:SF5">
    <property type="entry name" value="DUF427 DOMAIN PROTEIN (AFU_ORTHOLOGUE AFUA_3G02220)"/>
    <property type="match status" value="1"/>
</dbReference>
<reference evidence="2" key="2">
    <citation type="submission" date="2020-11" db="EMBL/GenBank/DDBJ databases">
        <authorList>
            <consortium name="DOE Joint Genome Institute"/>
            <person name="Kuo A."/>
            <person name="Miyauchi S."/>
            <person name="Kiss E."/>
            <person name="Drula E."/>
            <person name="Kohler A."/>
            <person name="Sanchez-Garcia M."/>
            <person name="Andreopoulos B."/>
            <person name="Barry K.W."/>
            <person name="Bonito G."/>
            <person name="Buee M."/>
            <person name="Carver A."/>
            <person name="Chen C."/>
            <person name="Cichocki N."/>
            <person name="Clum A."/>
            <person name="Culley D."/>
            <person name="Crous P.W."/>
            <person name="Fauchery L."/>
            <person name="Girlanda M."/>
            <person name="Hayes R."/>
            <person name="Keri Z."/>
            <person name="Labutti K."/>
            <person name="Lipzen A."/>
            <person name="Lombard V."/>
            <person name="Magnuson J."/>
            <person name="Maillard F."/>
            <person name="Morin E."/>
            <person name="Murat C."/>
            <person name="Nolan M."/>
            <person name="Ohm R."/>
            <person name="Pangilinan J."/>
            <person name="Pereira M."/>
            <person name="Perotto S."/>
            <person name="Peter M."/>
            <person name="Riley R."/>
            <person name="Sitrit Y."/>
            <person name="Stielow B."/>
            <person name="Szollosi G."/>
            <person name="Zifcakova L."/>
            <person name="Stursova M."/>
            <person name="Spatafora J.W."/>
            <person name="Tedersoo L."/>
            <person name="Vaario L.-M."/>
            <person name="Yamada A."/>
            <person name="Yan M."/>
            <person name="Wang P."/>
            <person name="Xu J."/>
            <person name="Bruns T."/>
            <person name="Baldrian P."/>
            <person name="Vilgalys R."/>
            <person name="Henrissat B."/>
            <person name="Grigoriev I.V."/>
            <person name="Hibbett D."/>
            <person name="Nagy L.G."/>
            <person name="Martin F.M."/>
        </authorList>
    </citation>
    <scope>NUCLEOTIDE SEQUENCE</scope>
    <source>
        <strain evidence="2">UH-Tt-Lm1</strain>
    </source>
</reference>
<dbReference type="InterPro" id="IPR007361">
    <property type="entry name" value="DUF427"/>
</dbReference>
<evidence type="ECO:0000313" key="2">
    <source>
        <dbReference type="EMBL" id="KAF9779599.1"/>
    </source>
</evidence>
<protein>
    <submittedName>
        <fullName evidence="2">DUF427-domain-containing protein</fullName>
    </submittedName>
</protein>
<dbReference type="EMBL" id="WIUZ02000019">
    <property type="protein sequence ID" value="KAF9779599.1"/>
    <property type="molecule type" value="Genomic_DNA"/>
</dbReference>
<dbReference type="Pfam" id="PF04248">
    <property type="entry name" value="NTP_transf_9"/>
    <property type="match status" value="1"/>
</dbReference>
<dbReference type="InterPro" id="IPR038694">
    <property type="entry name" value="DUF427_sf"/>
</dbReference>
<dbReference type="PANTHER" id="PTHR34310">
    <property type="entry name" value="DUF427 DOMAIN PROTEIN (AFU_ORTHOLOGUE AFUA_3G02220)"/>
    <property type="match status" value="1"/>
</dbReference>
<evidence type="ECO:0000259" key="1">
    <source>
        <dbReference type="Pfam" id="PF04248"/>
    </source>
</evidence>
<gene>
    <name evidence="2" type="ORF">BJ322DRAFT_364953</name>
</gene>
<reference evidence="2" key="1">
    <citation type="journal article" date="2020" name="Nat. Commun.">
        <title>Large-scale genome sequencing of mycorrhizal fungi provides insights into the early evolution of symbiotic traits.</title>
        <authorList>
            <person name="Miyauchi S."/>
            <person name="Kiss E."/>
            <person name="Kuo A."/>
            <person name="Drula E."/>
            <person name="Kohler A."/>
            <person name="Sanchez-Garcia M."/>
            <person name="Morin E."/>
            <person name="Andreopoulos B."/>
            <person name="Barry K.W."/>
            <person name="Bonito G."/>
            <person name="Buee M."/>
            <person name="Carver A."/>
            <person name="Chen C."/>
            <person name="Cichocki N."/>
            <person name="Clum A."/>
            <person name="Culley D."/>
            <person name="Crous P.W."/>
            <person name="Fauchery L."/>
            <person name="Girlanda M."/>
            <person name="Hayes R.D."/>
            <person name="Keri Z."/>
            <person name="LaButti K."/>
            <person name="Lipzen A."/>
            <person name="Lombard V."/>
            <person name="Magnuson J."/>
            <person name="Maillard F."/>
            <person name="Murat C."/>
            <person name="Nolan M."/>
            <person name="Ohm R.A."/>
            <person name="Pangilinan J."/>
            <person name="Pereira M.F."/>
            <person name="Perotto S."/>
            <person name="Peter M."/>
            <person name="Pfister S."/>
            <person name="Riley R."/>
            <person name="Sitrit Y."/>
            <person name="Stielow J.B."/>
            <person name="Szollosi G."/>
            <person name="Zifcakova L."/>
            <person name="Stursova M."/>
            <person name="Spatafora J.W."/>
            <person name="Tedersoo L."/>
            <person name="Vaario L.M."/>
            <person name="Yamada A."/>
            <person name="Yan M."/>
            <person name="Wang P."/>
            <person name="Xu J."/>
            <person name="Bruns T."/>
            <person name="Baldrian P."/>
            <person name="Vilgalys R."/>
            <person name="Dunand C."/>
            <person name="Henrissat B."/>
            <person name="Grigoriev I.V."/>
            <person name="Hibbett D."/>
            <person name="Nagy L.G."/>
            <person name="Martin F.M."/>
        </authorList>
    </citation>
    <scope>NUCLEOTIDE SEQUENCE</scope>
    <source>
        <strain evidence="2">UH-Tt-Lm1</strain>
    </source>
</reference>
<dbReference type="Proteomes" id="UP000736335">
    <property type="component" value="Unassembled WGS sequence"/>
</dbReference>
<sequence length="95" mass="10723">MAKVTVNGKVIAESNKTIVVENNHYFPPDSVDKTLFSPSKTSTVCPWKGTAAYYDADVEGKKIQDIAWYYPDPKEKATNIKNYVAFYKNKVQIVT</sequence>
<proteinExistence type="predicted"/>
<comment type="caution">
    <text evidence="2">The sequence shown here is derived from an EMBL/GenBank/DDBJ whole genome shotgun (WGS) entry which is preliminary data.</text>
</comment>
<keyword evidence="3" id="KW-1185">Reference proteome</keyword>
<dbReference type="OrthoDB" id="18996at2759"/>
<dbReference type="Gene3D" id="2.170.150.40">
    <property type="entry name" value="Domain of unknown function (DUF427)"/>
    <property type="match status" value="1"/>
</dbReference>
<name>A0A9P6H5D4_9AGAM</name>
<evidence type="ECO:0000313" key="3">
    <source>
        <dbReference type="Proteomes" id="UP000736335"/>
    </source>
</evidence>
<organism evidence="2 3">
    <name type="scientific">Thelephora terrestris</name>
    <dbReference type="NCBI Taxonomy" id="56493"/>
    <lineage>
        <taxon>Eukaryota</taxon>
        <taxon>Fungi</taxon>
        <taxon>Dikarya</taxon>
        <taxon>Basidiomycota</taxon>
        <taxon>Agaricomycotina</taxon>
        <taxon>Agaricomycetes</taxon>
        <taxon>Thelephorales</taxon>
        <taxon>Thelephoraceae</taxon>
        <taxon>Thelephora</taxon>
    </lineage>
</organism>
<accession>A0A9P6H5D4</accession>